<feature type="region of interest" description="Disordered" evidence="7">
    <location>
        <begin position="1"/>
        <end position="31"/>
    </location>
</feature>
<keyword evidence="11" id="KW-1185">Reference proteome</keyword>
<feature type="transmembrane region" description="Helical" evidence="8">
    <location>
        <begin position="222"/>
        <end position="245"/>
    </location>
</feature>
<feature type="compositionally biased region" description="Low complexity" evidence="7">
    <location>
        <begin position="1"/>
        <end position="19"/>
    </location>
</feature>
<keyword evidence="6 8" id="KW-0472">Membrane</keyword>
<dbReference type="InterPro" id="IPR036259">
    <property type="entry name" value="MFS_trans_sf"/>
</dbReference>
<organism evidence="10 11">
    <name type="scientific">Enhydrobacter aerosaccus</name>
    <dbReference type="NCBI Taxonomy" id="225324"/>
    <lineage>
        <taxon>Bacteria</taxon>
        <taxon>Pseudomonadati</taxon>
        <taxon>Pseudomonadota</taxon>
        <taxon>Alphaproteobacteria</taxon>
        <taxon>Hyphomicrobiales</taxon>
        <taxon>Enhydrobacter</taxon>
    </lineage>
</organism>
<dbReference type="Gene3D" id="1.20.1250.20">
    <property type="entry name" value="MFS general substrate transporter like domains"/>
    <property type="match status" value="1"/>
</dbReference>
<dbReference type="STRING" id="225324.SAMN02745126_03565"/>
<evidence type="ECO:0000256" key="1">
    <source>
        <dbReference type="ARBA" id="ARBA00004651"/>
    </source>
</evidence>
<evidence type="ECO:0000256" key="7">
    <source>
        <dbReference type="SAM" id="MobiDB-lite"/>
    </source>
</evidence>
<evidence type="ECO:0000256" key="3">
    <source>
        <dbReference type="ARBA" id="ARBA00022475"/>
    </source>
</evidence>
<dbReference type="EMBL" id="FUWJ01000004">
    <property type="protein sequence ID" value="SKA10674.1"/>
    <property type="molecule type" value="Genomic_DNA"/>
</dbReference>
<keyword evidence="5 8" id="KW-1133">Transmembrane helix</keyword>
<dbReference type="AlphaFoldDB" id="A0A1T4R3Q0"/>
<evidence type="ECO:0000313" key="11">
    <source>
        <dbReference type="Proteomes" id="UP000190092"/>
    </source>
</evidence>
<comment type="subcellular location">
    <subcellularLocation>
        <location evidence="1">Cell membrane</location>
        <topology evidence="1">Multi-pass membrane protein</topology>
    </subcellularLocation>
</comment>
<feature type="transmembrane region" description="Helical" evidence="8">
    <location>
        <begin position="257"/>
        <end position="277"/>
    </location>
</feature>
<evidence type="ECO:0000256" key="6">
    <source>
        <dbReference type="ARBA" id="ARBA00023136"/>
    </source>
</evidence>
<dbReference type="GO" id="GO:0022857">
    <property type="term" value="F:transmembrane transporter activity"/>
    <property type="evidence" value="ECO:0007669"/>
    <property type="project" value="InterPro"/>
</dbReference>
<reference evidence="11" key="1">
    <citation type="submission" date="2017-02" db="EMBL/GenBank/DDBJ databases">
        <authorList>
            <person name="Varghese N."/>
            <person name="Submissions S."/>
        </authorList>
    </citation>
    <scope>NUCLEOTIDE SEQUENCE [LARGE SCALE GENOMIC DNA]</scope>
    <source>
        <strain evidence="11">ATCC 27094</strain>
    </source>
</reference>
<feature type="transmembrane region" description="Helical" evidence="8">
    <location>
        <begin position="184"/>
        <end position="201"/>
    </location>
</feature>
<evidence type="ECO:0000256" key="5">
    <source>
        <dbReference type="ARBA" id="ARBA00022989"/>
    </source>
</evidence>
<dbReference type="SUPFAM" id="SSF103473">
    <property type="entry name" value="MFS general substrate transporter"/>
    <property type="match status" value="1"/>
</dbReference>
<evidence type="ECO:0000256" key="8">
    <source>
        <dbReference type="SAM" id="Phobius"/>
    </source>
</evidence>
<dbReference type="InterPro" id="IPR020846">
    <property type="entry name" value="MFS_dom"/>
</dbReference>
<gene>
    <name evidence="10" type="ORF">SAMN02745126_03565</name>
</gene>
<keyword evidence="4 8" id="KW-0812">Transmembrane</keyword>
<keyword evidence="2" id="KW-0813">Transport</keyword>
<dbReference type="InterPro" id="IPR011701">
    <property type="entry name" value="MFS"/>
</dbReference>
<accession>A0A1T4R3Q0</accession>
<keyword evidence="3" id="KW-1003">Cell membrane</keyword>
<evidence type="ECO:0000256" key="4">
    <source>
        <dbReference type="ARBA" id="ARBA00022692"/>
    </source>
</evidence>
<feature type="transmembrane region" description="Helical" evidence="8">
    <location>
        <begin position="100"/>
        <end position="122"/>
    </location>
</feature>
<dbReference type="Pfam" id="PF07690">
    <property type="entry name" value="MFS_1"/>
    <property type="match status" value="2"/>
</dbReference>
<protein>
    <submittedName>
        <fullName evidence="10">Predicted arabinose efflux permease, MFS family</fullName>
    </submittedName>
</protein>
<name>A0A1T4R3Q0_9HYPH</name>
<dbReference type="GO" id="GO:0005886">
    <property type="term" value="C:plasma membrane"/>
    <property type="evidence" value="ECO:0007669"/>
    <property type="project" value="UniProtKB-SubCell"/>
</dbReference>
<evidence type="ECO:0000313" key="10">
    <source>
        <dbReference type="EMBL" id="SKA10674.1"/>
    </source>
</evidence>
<dbReference type="Proteomes" id="UP000190092">
    <property type="component" value="Unassembled WGS sequence"/>
</dbReference>
<proteinExistence type="predicted"/>
<feature type="transmembrane region" description="Helical" evidence="8">
    <location>
        <begin position="289"/>
        <end position="319"/>
    </location>
</feature>
<evidence type="ECO:0000256" key="2">
    <source>
        <dbReference type="ARBA" id="ARBA00022448"/>
    </source>
</evidence>
<dbReference type="PANTHER" id="PTHR23517">
    <property type="entry name" value="RESISTANCE PROTEIN MDTM, PUTATIVE-RELATED-RELATED"/>
    <property type="match status" value="1"/>
</dbReference>
<feature type="domain" description="Major facilitator superfamily (MFS) profile" evidence="9">
    <location>
        <begin position="33"/>
        <end position="392"/>
    </location>
</feature>
<dbReference type="InterPro" id="IPR050171">
    <property type="entry name" value="MFS_Transporters"/>
</dbReference>
<dbReference type="PROSITE" id="PS50850">
    <property type="entry name" value="MFS"/>
    <property type="match status" value="1"/>
</dbReference>
<feature type="transmembrane region" description="Helical" evidence="8">
    <location>
        <begin position="372"/>
        <end position="390"/>
    </location>
</feature>
<feature type="transmembrane region" description="Helical" evidence="8">
    <location>
        <begin position="50"/>
        <end position="79"/>
    </location>
</feature>
<dbReference type="OrthoDB" id="7029709at2"/>
<evidence type="ECO:0000259" key="9">
    <source>
        <dbReference type="PROSITE" id="PS50850"/>
    </source>
</evidence>
<sequence>MSVSASPSASPSTSPAASPGAPPAASPSPADHNARYSAATLALTLPGDTLLYLLLPMFAPQFGVTVAEAGLLLAANRLVRIVGYGWVARFYAARGDRPTNLLAVAASTIAALGYATLSGLWLLLPMRLLWGLAFAAQNLSTQTMATTDLHGASKRNGRSRAIIALGPTLALPLGALLAEAWGPRAIFFVLIAVALAGFWTARRLPSAPHPVPTTRRRLTLPTSLDVWSFLEGFTLDGMFVIGLAYLGKDLLPGDAVLAAALLMALRYFCEIVLAPIGGHMAERLGAERLLVSLSLLTALVLVGFGAGWLLSCAAAIVVLRALQLPLVPPIVARRTPGPARVQALAARAVWRDIGAGTGPIAAGLLLPILPTFWIYAVSAALLSLAALACVRR</sequence>